<name>A0A917IQF2_9BACT</name>
<dbReference type="Proteomes" id="UP000627292">
    <property type="component" value="Unassembled WGS sequence"/>
</dbReference>
<evidence type="ECO:0000313" key="2">
    <source>
        <dbReference type="Proteomes" id="UP000627292"/>
    </source>
</evidence>
<dbReference type="InterPro" id="IPR021944">
    <property type="entry name" value="DUF3560"/>
</dbReference>
<protein>
    <recommendedName>
        <fullName evidence="3">DUF3560 domain-containing protein</fullName>
    </recommendedName>
</protein>
<reference evidence="1" key="1">
    <citation type="journal article" date="2014" name="Int. J. Syst. Evol. Microbiol.">
        <title>Complete genome sequence of Corynebacterium casei LMG S-19264T (=DSM 44701T), isolated from a smear-ripened cheese.</title>
        <authorList>
            <consortium name="US DOE Joint Genome Institute (JGI-PGF)"/>
            <person name="Walter F."/>
            <person name="Albersmeier A."/>
            <person name="Kalinowski J."/>
            <person name="Ruckert C."/>
        </authorList>
    </citation>
    <scope>NUCLEOTIDE SEQUENCE</scope>
    <source>
        <strain evidence="1">CGMCC 1.15290</strain>
    </source>
</reference>
<dbReference type="RefSeq" id="WP_188950558.1">
    <property type="nucleotide sequence ID" value="NZ_BMIB01000001.1"/>
</dbReference>
<accession>A0A917IQF2</accession>
<organism evidence="1 2">
    <name type="scientific">Filimonas zeae</name>
    <dbReference type="NCBI Taxonomy" id="1737353"/>
    <lineage>
        <taxon>Bacteria</taxon>
        <taxon>Pseudomonadati</taxon>
        <taxon>Bacteroidota</taxon>
        <taxon>Chitinophagia</taxon>
        <taxon>Chitinophagales</taxon>
        <taxon>Chitinophagaceae</taxon>
        <taxon>Filimonas</taxon>
    </lineage>
</organism>
<sequence length="262" mass="30501">MKHNYHERKQNRIDYAQNQAEKNIANSEKLCEKSHDMLQVIPPGQPILVGHHSEKAHRSLLARSDNAMRASVAADDKAKYYKEKAKAIIDNKAISSDNPDALPLLREKLEKLEKEQELKKAINKFIRKNDEQGYMQLSGSTPERWAKLNTPDRVFGKGIPSFELRNLNAKINNVKQRIRQQEALESVQQEEKTVKDCTMIVNPEVGRIQLQFPSKPVEAVRQKLRDLRFNYSYTQSAWQRFINNDGRWAAKTFLEWYKNNPE</sequence>
<reference evidence="1" key="2">
    <citation type="submission" date="2020-09" db="EMBL/GenBank/DDBJ databases">
        <authorList>
            <person name="Sun Q."/>
            <person name="Zhou Y."/>
        </authorList>
    </citation>
    <scope>NUCLEOTIDE SEQUENCE</scope>
    <source>
        <strain evidence="1">CGMCC 1.15290</strain>
    </source>
</reference>
<dbReference type="AlphaFoldDB" id="A0A917IQF2"/>
<evidence type="ECO:0008006" key="3">
    <source>
        <dbReference type="Google" id="ProtNLM"/>
    </source>
</evidence>
<dbReference type="Pfam" id="PF12083">
    <property type="entry name" value="DUF3560"/>
    <property type="match status" value="1"/>
</dbReference>
<dbReference type="EMBL" id="BMIB01000001">
    <property type="protein sequence ID" value="GGH59674.1"/>
    <property type="molecule type" value="Genomic_DNA"/>
</dbReference>
<keyword evidence="2" id="KW-1185">Reference proteome</keyword>
<proteinExistence type="predicted"/>
<gene>
    <name evidence="1" type="ORF">GCM10011379_06710</name>
</gene>
<evidence type="ECO:0000313" key="1">
    <source>
        <dbReference type="EMBL" id="GGH59674.1"/>
    </source>
</evidence>
<comment type="caution">
    <text evidence="1">The sequence shown here is derived from an EMBL/GenBank/DDBJ whole genome shotgun (WGS) entry which is preliminary data.</text>
</comment>